<dbReference type="GO" id="GO:0000156">
    <property type="term" value="F:phosphorelay response regulator activity"/>
    <property type="evidence" value="ECO:0007669"/>
    <property type="project" value="InterPro"/>
</dbReference>
<keyword evidence="1" id="KW-0597">Phosphoprotein</keyword>
<evidence type="ECO:0000256" key="1">
    <source>
        <dbReference type="PROSITE-ProRule" id="PRU00169"/>
    </source>
</evidence>
<evidence type="ECO:0000259" key="2">
    <source>
        <dbReference type="PROSITE" id="PS50110"/>
    </source>
</evidence>
<dbReference type="Gene3D" id="2.40.50.1020">
    <property type="entry name" value="LytTr DNA-binding domain"/>
    <property type="match status" value="1"/>
</dbReference>
<dbReference type="PANTHER" id="PTHR37299:SF1">
    <property type="entry name" value="STAGE 0 SPORULATION PROTEIN A HOMOLOG"/>
    <property type="match status" value="1"/>
</dbReference>
<feature type="domain" description="Response regulatory" evidence="2">
    <location>
        <begin position="3"/>
        <end position="114"/>
    </location>
</feature>
<reference evidence="4 5" key="1">
    <citation type="submission" date="2018-06" db="EMBL/GenBank/DDBJ databases">
        <title>Pedobacter endophyticus sp. nov., an endophytic bacterium isolated from a leaf of Triticum aestivum.</title>
        <authorList>
            <person name="Zhang L."/>
        </authorList>
    </citation>
    <scope>NUCLEOTIDE SEQUENCE [LARGE SCALE GENOMIC DNA]</scope>
    <source>
        <strain evidence="4 5">CM134L-2</strain>
    </source>
</reference>
<dbReference type="SUPFAM" id="SSF52172">
    <property type="entry name" value="CheY-like"/>
    <property type="match status" value="1"/>
</dbReference>
<protein>
    <submittedName>
        <fullName evidence="4">Response regulator transcription factor</fullName>
    </submittedName>
</protein>
<dbReference type="AlphaFoldDB" id="A0A3S3PMY9"/>
<dbReference type="SMART" id="SM00850">
    <property type="entry name" value="LytTR"/>
    <property type="match status" value="1"/>
</dbReference>
<feature type="modified residue" description="4-aspartylphosphate" evidence="1">
    <location>
        <position position="54"/>
    </location>
</feature>
<dbReference type="Gene3D" id="3.40.50.2300">
    <property type="match status" value="1"/>
</dbReference>
<dbReference type="GO" id="GO:0003677">
    <property type="term" value="F:DNA binding"/>
    <property type="evidence" value="ECO:0007669"/>
    <property type="project" value="InterPro"/>
</dbReference>
<dbReference type="PROSITE" id="PS50930">
    <property type="entry name" value="HTH_LYTTR"/>
    <property type="match status" value="1"/>
</dbReference>
<evidence type="ECO:0000313" key="4">
    <source>
        <dbReference type="EMBL" id="RWU05749.1"/>
    </source>
</evidence>
<dbReference type="RefSeq" id="WP_113648508.1">
    <property type="nucleotide sequence ID" value="NZ_QMHN01000005.1"/>
</dbReference>
<organism evidence="4 5">
    <name type="scientific">Pedobacter chitinilyticus</name>
    <dbReference type="NCBI Taxonomy" id="2233776"/>
    <lineage>
        <taxon>Bacteria</taxon>
        <taxon>Pseudomonadati</taxon>
        <taxon>Bacteroidota</taxon>
        <taxon>Sphingobacteriia</taxon>
        <taxon>Sphingobacteriales</taxon>
        <taxon>Sphingobacteriaceae</taxon>
        <taxon>Pedobacter</taxon>
    </lineage>
</organism>
<dbReference type="PANTHER" id="PTHR37299">
    <property type="entry name" value="TRANSCRIPTIONAL REGULATOR-RELATED"/>
    <property type="match status" value="1"/>
</dbReference>
<feature type="domain" description="HTH LytTR-type" evidence="3">
    <location>
        <begin position="139"/>
        <end position="211"/>
    </location>
</feature>
<accession>A0A3S3PMY9</accession>
<dbReference type="InterPro" id="IPR007492">
    <property type="entry name" value="LytTR_DNA-bd_dom"/>
</dbReference>
<dbReference type="InterPro" id="IPR046947">
    <property type="entry name" value="LytR-like"/>
</dbReference>
<dbReference type="InterPro" id="IPR001789">
    <property type="entry name" value="Sig_transdc_resp-reg_receiver"/>
</dbReference>
<dbReference type="Proteomes" id="UP000284120">
    <property type="component" value="Unassembled WGS sequence"/>
</dbReference>
<comment type="caution">
    <text evidence="4">The sequence shown here is derived from an EMBL/GenBank/DDBJ whole genome shotgun (WGS) entry which is preliminary data.</text>
</comment>
<dbReference type="Pfam" id="PF00072">
    <property type="entry name" value="Response_reg"/>
    <property type="match status" value="1"/>
</dbReference>
<evidence type="ECO:0000313" key="5">
    <source>
        <dbReference type="Proteomes" id="UP000284120"/>
    </source>
</evidence>
<dbReference type="EMBL" id="SAYW01000005">
    <property type="protein sequence ID" value="RWU05749.1"/>
    <property type="molecule type" value="Genomic_DNA"/>
</dbReference>
<gene>
    <name evidence="4" type="ORF">DPV69_16580</name>
</gene>
<dbReference type="PROSITE" id="PS50110">
    <property type="entry name" value="RESPONSE_REGULATORY"/>
    <property type="match status" value="1"/>
</dbReference>
<name>A0A3S3PMY9_9SPHI</name>
<dbReference type="SMART" id="SM00448">
    <property type="entry name" value="REC"/>
    <property type="match status" value="1"/>
</dbReference>
<keyword evidence="5" id="KW-1185">Reference proteome</keyword>
<dbReference type="OrthoDB" id="9787344at2"/>
<sequence length="239" mass="27525">MIRCVVVDDKPLAIDILNDYISKVLDLSLVFSSTNPLEALEYLMKNEVDLVFLDIQMPQLNGVQFMKIVQGKCKIVLTTAYTEYALDGFENDAIDYLLKPISFERFYKAVQKAQHYFNAKNEPQVAAQVIETTPVADYIFVKTEYKLVKINTDDILYIEGMQNYVAIYTKTEKIISLQNIKKMEEQLPKKQFARVHKSYMVALNKINSIERSRIYIADAVIPLGDVYRDGFYQSISANQ</sequence>
<proteinExistence type="predicted"/>
<dbReference type="InterPro" id="IPR011006">
    <property type="entry name" value="CheY-like_superfamily"/>
</dbReference>
<evidence type="ECO:0000259" key="3">
    <source>
        <dbReference type="PROSITE" id="PS50930"/>
    </source>
</evidence>
<dbReference type="Pfam" id="PF04397">
    <property type="entry name" value="LytTR"/>
    <property type="match status" value="1"/>
</dbReference>